<comment type="subcellular location">
    <subcellularLocation>
        <location evidence="1">Membrane</location>
        <topology evidence="1">Multi-pass membrane protein</topology>
    </subcellularLocation>
</comment>
<feature type="transmembrane region" description="Helical" evidence="5">
    <location>
        <begin position="67"/>
        <end position="85"/>
    </location>
</feature>
<keyword evidence="2 5" id="KW-0812">Transmembrane</keyword>
<organism evidence="6 7">
    <name type="scientific">Magnetospirillum fulvum</name>
    <name type="common">Rhodospirillum fulvum</name>
    <dbReference type="NCBI Taxonomy" id="1082"/>
    <lineage>
        <taxon>Bacteria</taxon>
        <taxon>Pseudomonadati</taxon>
        <taxon>Pseudomonadota</taxon>
        <taxon>Alphaproteobacteria</taxon>
        <taxon>Rhodospirillales</taxon>
        <taxon>Rhodospirillaceae</taxon>
        <taxon>Magnetospirillum</taxon>
    </lineage>
</organism>
<keyword evidence="3 5" id="KW-1133">Transmembrane helix</keyword>
<evidence type="ECO:0000256" key="2">
    <source>
        <dbReference type="ARBA" id="ARBA00022692"/>
    </source>
</evidence>
<dbReference type="GO" id="GO:0032259">
    <property type="term" value="P:methylation"/>
    <property type="evidence" value="ECO:0007669"/>
    <property type="project" value="UniProtKB-KW"/>
</dbReference>
<evidence type="ECO:0000256" key="4">
    <source>
        <dbReference type="ARBA" id="ARBA00023136"/>
    </source>
</evidence>
<dbReference type="GO" id="GO:0016020">
    <property type="term" value="C:membrane"/>
    <property type="evidence" value="ECO:0007669"/>
    <property type="project" value="UniProtKB-SubCell"/>
</dbReference>
<keyword evidence="7" id="KW-1185">Reference proteome</keyword>
<sequence length="176" mass="19611">MTSAALLLVFVTAERLGELWLARRNTTALLARGAYEVAPGHYPMIVLLHASWLAGLWLFGQTNPLNPYWLSIFILLQALRFWVLATLGRRWTTRIIVLPGAPLVTNGPYRLIAHPNYLVVVGEVAVLPLCLDLPWFALVFSVANAAILAIRIRAENEALGRLRGPPEEMNRIPRGL</sequence>
<evidence type="ECO:0000256" key="1">
    <source>
        <dbReference type="ARBA" id="ARBA00004141"/>
    </source>
</evidence>
<dbReference type="Proteomes" id="UP000182983">
    <property type="component" value="Unassembled WGS sequence"/>
</dbReference>
<dbReference type="EMBL" id="FNWO01000008">
    <property type="protein sequence ID" value="SEH41278.1"/>
    <property type="molecule type" value="Genomic_DNA"/>
</dbReference>
<evidence type="ECO:0000313" key="6">
    <source>
        <dbReference type="EMBL" id="SEH41278.1"/>
    </source>
</evidence>
<dbReference type="Pfam" id="PF04140">
    <property type="entry name" value="ICMT"/>
    <property type="match status" value="1"/>
</dbReference>
<reference evidence="7" key="1">
    <citation type="submission" date="2016-10" db="EMBL/GenBank/DDBJ databases">
        <authorList>
            <person name="Varghese N."/>
            <person name="Submissions S."/>
        </authorList>
    </citation>
    <scope>NUCLEOTIDE SEQUENCE [LARGE SCALE GENOMIC DNA]</scope>
    <source>
        <strain evidence="7">DSM 13234</strain>
    </source>
</reference>
<evidence type="ECO:0000256" key="3">
    <source>
        <dbReference type="ARBA" id="ARBA00022989"/>
    </source>
</evidence>
<gene>
    <name evidence="6" type="ORF">SAMN04244559_02196</name>
</gene>
<accession>A0A1H6I3M0</accession>
<name>A0A1H6I3M0_MAGFU</name>
<keyword evidence="6" id="KW-0489">Methyltransferase</keyword>
<dbReference type="GO" id="GO:0004671">
    <property type="term" value="F:protein C-terminal S-isoprenylcysteine carboxyl O-methyltransferase activity"/>
    <property type="evidence" value="ECO:0007669"/>
    <property type="project" value="InterPro"/>
</dbReference>
<feature type="transmembrane region" description="Helical" evidence="5">
    <location>
        <begin position="133"/>
        <end position="152"/>
    </location>
</feature>
<feature type="transmembrane region" description="Helical" evidence="5">
    <location>
        <begin position="41"/>
        <end position="60"/>
    </location>
</feature>
<dbReference type="InterPro" id="IPR007269">
    <property type="entry name" value="ICMT_MeTrfase"/>
</dbReference>
<keyword evidence="6" id="KW-0808">Transferase</keyword>
<dbReference type="RefSeq" id="WP_074768483.1">
    <property type="nucleotide sequence ID" value="NZ_FNWO01000008.1"/>
</dbReference>
<evidence type="ECO:0000313" key="7">
    <source>
        <dbReference type="Proteomes" id="UP000182983"/>
    </source>
</evidence>
<evidence type="ECO:0000256" key="5">
    <source>
        <dbReference type="SAM" id="Phobius"/>
    </source>
</evidence>
<proteinExistence type="predicted"/>
<dbReference type="AlphaFoldDB" id="A0A1H6I3M0"/>
<protein>
    <submittedName>
        <fullName evidence="6">Methyltransferase</fullName>
    </submittedName>
</protein>
<dbReference type="OrthoDB" id="7203053at2"/>
<dbReference type="Gene3D" id="1.20.120.1630">
    <property type="match status" value="1"/>
</dbReference>
<keyword evidence="4 5" id="KW-0472">Membrane</keyword>